<name>A0ABS7YFR0_9VIBR</name>
<evidence type="ECO:0000313" key="1">
    <source>
        <dbReference type="EMBL" id="MCA2014513.1"/>
    </source>
</evidence>
<organism evidence="1 2">
    <name type="scientific">Vibrio tritonius</name>
    <dbReference type="NCBI Taxonomy" id="1435069"/>
    <lineage>
        <taxon>Bacteria</taxon>
        <taxon>Pseudomonadati</taxon>
        <taxon>Pseudomonadota</taxon>
        <taxon>Gammaproteobacteria</taxon>
        <taxon>Vibrionales</taxon>
        <taxon>Vibrionaceae</taxon>
        <taxon>Vibrio</taxon>
    </lineage>
</organism>
<evidence type="ECO:0000313" key="2">
    <source>
        <dbReference type="Proteomes" id="UP001199044"/>
    </source>
</evidence>
<evidence type="ECO:0008006" key="3">
    <source>
        <dbReference type="Google" id="ProtNLM"/>
    </source>
</evidence>
<dbReference type="EMBL" id="JAIWIU010000001">
    <property type="protein sequence ID" value="MCA2014513.1"/>
    <property type="molecule type" value="Genomic_DNA"/>
</dbReference>
<keyword evidence="2" id="KW-1185">Reference proteome</keyword>
<dbReference type="Proteomes" id="UP001199044">
    <property type="component" value="Unassembled WGS sequence"/>
</dbReference>
<gene>
    <name evidence="1" type="ORF">LDJ79_00220</name>
</gene>
<sequence length="127" mass="14392">MKRNESGAALLLLVVSLISVMLMFTATAYKMQFYQLKQVHQLSQAKLHYWRAAGQLECALALVQENSFVSSFELCRVRDTEKVSEVRWVVNGQQGILTSRFESVTLTQTLRIQRGQASLISGGYYEP</sequence>
<accession>A0ABS7YFR0</accession>
<protein>
    <recommendedName>
        <fullName evidence="3">MSHA biogenesis protein MshP</fullName>
    </recommendedName>
</protein>
<dbReference type="RefSeq" id="WP_068714433.1">
    <property type="nucleotide sequence ID" value="NZ_AP014635.1"/>
</dbReference>
<proteinExistence type="predicted"/>
<comment type="caution">
    <text evidence="1">The sequence shown here is derived from an EMBL/GenBank/DDBJ whole genome shotgun (WGS) entry which is preliminary data.</text>
</comment>
<reference evidence="2" key="1">
    <citation type="submission" date="2023-07" db="EMBL/GenBank/DDBJ databases">
        <title>Molecular identification of indigenous halophilic bacteria isolated from red sea cost, biodegradation of synthetic dyes and assessment of degraded metabolite toxicity.</title>
        <authorList>
            <person name="Chaieb K."/>
            <person name="Altayb H.N."/>
        </authorList>
    </citation>
    <scope>NUCLEOTIDE SEQUENCE [LARGE SCALE GENOMIC DNA]</scope>
    <source>
        <strain evidence="2">K20</strain>
    </source>
</reference>